<evidence type="ECO:0000259" key="2">
    <source>
        <dbReference type="Pfam" id="PF12706"/>
    </source>
</evidence>
<dbReference type="GO" id="GO:0070290">
    <property type="term" value="F:N-acylphosphatidylethanolamine-specific phospholipase D activity"/>
    <property type="evidence" value="ECO:0007669"/>
    <property type="project" value="TreeGrafter"/>
</dbReference>
<evidence type="ECO:0000313" key="3">
    <source>
        <dbReference type="EMBL" id="KAK2571352.1"/>
    </source>
</evidence>
<sequence length="334" mass="38430">MRRLSLWENFVHFRRVNVTRKVLTLDRGSQSKRSRLKSALATSSQQQTTTSDSSSDYLKAQRVNGQFRLPWGASRLPSSLEALKWFWCSPNNSSLPHGGLADFFQYNYKLLDHTLPIIKPSLQTFESPPHDSLQVTWMGHATVLVQMDGLNILTDPVLNEYCGMAHMVGVKRYRPSPCTVNELPVIDAVCISHNHYDHLDYGSVCDLNERFGDKIHWFIPMGLRSWMKECGCKNVIELEWWDEQLHPKCTDKSVKFVFTPAQHWCRRGLNDVNQVLWGSWTIIGAKHRFFFAGDSGYCQIFKQIGKRYGPFDLAAIPIGAYEPRYVHKTFVTRG</sequence>
<dbReference type="GO" id="GO:0070292">
    <property type="term" value="P:N-acylphosphatidylethanolamine metabolic process"/>
    <property type="evidence" value="ECO:0007669"/>
    <property type="project" value="TreeGrafter"/>
</dbReference>
<protein>
    <submittedName>
        <fullName evidence="3">N-acyl-phosphatidylethanolamine-hydrolyzing phospholipase D</fullName>
    </submittedName>
</protein>
<feature type="domain" description="Metallo-beta-lactamase" evidence="2">
    <location>
        <begin position="151"/>
        <end position="325"/>
    </location>
</feature>
<proteinExistence type="predicted"/>
<dbReference type="Proteomes" id="UP001249851">
    <property type="component" value="Unassembled WGS sequence"/>
</dbReference>
<keyword evidence="4" id="KW-1185">Reference proteome</keyword>
<dbReference type="InterPro" id="IPR036866">
    <property type="entry name" value="RibonucZ/Hydroxyglut_hydro"/>
</dbReference>
<dbReference type="GO" id="GO:0005737">
    <property type="term" value="C:cytoplasm"/>
    <property type="evidence" value="ECO:0007669"/>
    <property type="project" value="TreeGrafter"/>
</dbReference>
<dbReference type="Pfam" id="PF12706">
    <property type="entry name" value="Lactamase_B_2"/>
    <property type="match status" value="1"/>
</dbReference>
<comment type="caution">
    <text evidence="3">The sequence shown here is derived from an EMBL/GenBank/DDBJ whole genome shotgun (WGS) entry which is preliminary data.</text>
</comment>
<dbReference type="PANTHER" id="PTHR15032:SF4">
    <property type="entry name" value="N-ACYL-PHOSPHATIDYLETHANOLAMINE-HYDROLYZING PHOSPHOLIPASE D"/>
    <property type="match status" value="1"/>
</dbReference>
<dbReference type="Gene3D" id="3.60.15.10">
    <property type="entry name" value="Ribonuclease Z/Hydroxyacylglutathione hydrolase-like"/>
    <property type="match status" value="1"/>
</dbReference>
<dbReference type="AlphaFoldDB" id="A0AAD9VET4"/>
<dbReference type="EMBL" id="JARQWQ010000006">
    <property type="protein sequence ID" value="KAK2571352.1"/>
    <property type="molecule type" value="Genomic_DNA"/>
</dbReference>
<feature type="compositionally biased region" description="Low complexity" evidence="1">
    <location>
        <begin position="42"/>
        <end position="56"/>
    </location>
</feature>
<feature type="region of interest" description="Disordered" evidence="1">
    <location>
        <begin position="34"/>
        <end position="56"/>
    </location>
</feature>
<dbReference type="SUPFAM" id="SSF56281">
    <property type="entry name" value="Metallo-hydrolase/oxidoreductase"/>
    <property type="match status" value="1"/>
</dbReference>
<accession>A0AAD9VET4</accession>
<dbReference type="PANTHER" id="PTHR15032">
    <property type="entry name" value="N-ACYL-PHOSPHATIDYLETHANOLAMINE-HYDROLYZING PHOSPHOLIPASE D"/>
    <property type="match status" value="1"/>
</dbReference>
<organism evidence="3 4">
    <name type="scientific">Acropora cervicornis</name>
    <name type="common">Staghorn coral</name>
    <dbReference type="NCBI Taxonomy" id="6130"/>
    <lineage>
        <taxon>Eukaryota</taxon>
        <taxon>Metazoa</taxon>
        <taxon>Cnidaria</taxon>
        <taxon>Anthozoa</taxon>
        <taxon>Hexacorallia</taxon>
        <taxon>Scleractinia</taxon>
        <taxon>Astrocoeniina</taxon>
        <taxon>Acroporidae</taxon>
        <taxon>Acropora</taxon>
    </lineage>
</organism>
<dbReference type="InterPro" id="IPR001279">
    <property type="entry name" value="Metallo-B-lactamas"/>
</dbReference>
<evidence type="ECO:0000256" key="1">
    <source>
        <dbReference type="SAM" id="MobiDB-lite"/>
    </source>
</evidence>
<evidence type="ECO:0000313" key="4">
    <source>
        <dbReference type="Proteomes" id="UP001249851"/>
    </source>
</evidence>
<reference evidence="3" key="2">
    <citation type="journal article" date="2023" name="Science">
        <title>Genomic signatures of disease resistance in endangered staghorn corals.</title>
        <authorList>
            <person name="Vollmer S.V."/>
            <person name="Selwyn J.D."/>
            <person name="Despard B.A."/>
            <person name="Roesel C.L."/>
        </authorList>
    </citation>
    <scope>NUCLEOTIDE SEQUENCE</scope>
    <source>
        <strain evidence="3">K2</strain>
    </source>
</reference>
<reference evidence="3" key="1">
    <citation type="journal article" date="2023" name="G3 (Bethesda)">
        <title>Whole genome assembly and annotation of the endangered Caribbean coral Acropora cervicornis.</title>
        <authorList>
            <person name="Selwyn J.D."/>
            <person name="Vollmer S.V."/>
        </authorList>
    </citation>
    <scope>NUCLEOTIDE SEQUENCE</scope>
    <source>
        <strain evidence="3">K2</strain>
    </source>
</reference>
<dbReference type="GO" id="GO:0070291">
    <property type="term" value="P:N-acylethanolamine metabolic process"/>
    <property type="evidence" value="ECO:0007669"/>
    <property type="project" value="TreeGrafter"/>
</dbReference>
<name>A0AAD9VET4_ACRCE</name>
<gene>
    <name evidence="3" type="ORF">P5673_003939</name>
</gene>